<organism evidence="1 2">
    <name type="scientific">Rhizophagus irregularis</name>
    <dbReference type="NCBI Taxonomy" id="588596"/>
    <lineage>
        <taxon>Eukaryota</taxon>
        <taxon>Fungi</taxon>
        <taxon>Fungi incertae sedis</taxon>
        <taxon>Mucoromycota</taxon>
        <taxon>Glomeromycotina</taxon>
        <taxon>Glomeromycetes</taxon>
        <taxon>Glomerales</taxon>
        <taxon>Glomeraceae</taxon>
        <taxon>Rhizophagus</taxon>
    </lineage>
</organism>
<dbReference type="EMBL" id="CAGKOT010000006">
    <property type="protein sequence ID" value="CAB5345415.1"/>
    <property type="molecule type" value="Genomic_DNA"/>
</dbReference>
<reference evidence="1" key="1">
    <citation type="submission" date="2020-05" db="EMBL/GenBank/DDBJ databases">
        <authorList>
            <person name="Rincon C."/>
            <person name="Sanders R I."/>
            <person name="Robbins C."/>
            <person name="Chaturvedi A."/>
        </authorList>
    </citation>
    <scope>NUCLEOTIDE SEQUENCE</scope>
    <source>
        <strain evidence="1">CHB12</strain>
    </source>
</reference>
<name>A0A916E2U8_9GLOM</name>
<protein>
    <submittedName>
        <fullName evidence="1">Uncharacterized protein</fullName>
    </submittedName>
</protein>
<sequence>MALSSHLKSENTIYDLLSHALVQHYLINHIVIFEIGVVSRELVLPSNLSCGKFQIQIWVIRHPTKIGSENETIQYISSILPVKTRHFHRTATKELMDH</sequence>
<gene>
    <name evidence="1" type="ORF">CHRIB12_LOCUS4035</name>
</gene>
<comment type="caution">
    <text evidence="1">The sequence shown here is derived from an EMBL/GenBank/DDBJ whole genome shotgun (WGS) entry which is preliminary data.</text>
</comment>
<dbReference type="OrthoDB" id="2365772at2759"/>
<dbReference type="AlphaFoldDB" id="A0A916E2U8"/>
<dbReference type="VEuPathDB" id="FungiDB:RhiirFUN_021762"/>
<accession>A0A916E2U8</accession>
<proteinExistence type="predicted"/>
<dbReference type="Proteomes" id="UP000684084">
    <property type="component" value="Unassembled WGS sequence"/>
</dbReference>
<evidence type="ECO:0000313" key="1">
    <source>
        <dbReference type="EMBL" id="CAB5345415.1"/>
    </source>
</evidence>
<evidence type="ECO:0000313" key="2">
    <source>
        <dbReference type="Proteomes" id="UP000684084"/>
    </source>
</evidence>